<feature type="domain" description="Amidohydrolase-related" evidence="2">
    <location>
        <begin position="49"/>
        <end position="371"/>
    </location>
</feature>
<organism evidence="3 4">
    <name type="scientific">Compostibacter hankyongensis</name>
    <dbReference type="NCBI Taxonomy" id="1007089"/>
    <lineage>
        <taxon>Bacteria</taxon>
        <taxon>Pseudomonadati</taxon>
        <taxon>Bacteroidota</taxon>
        <taxon>Chitinophagia</taxon>
        <taxon>Chitinophagales</taxon>
        <taxon>Chitinophagaceae</taxon>
        <taxon>Compostibacter</taxon>
    </lineage>
</organism>
<sequence length="392" mass="42552">MVKFSADALFDGYRFRQEGTVLVLDKEGRVADLLPAGDAGGDVRHLRGILCPGFVNCHCHLELSHLKGHMPEKTGLTDFLLGVMKFRGHFSETIINDAMEQAEEDMFRAGIVAVGDIVNTAVSLPLKKRGRLHYHTFVEVMGVAEQDAAARFAAARELYTLFRSSSPGEAGYGPAASVVPHAPYSVSPALLRLINDFPGNALLSIHNQESAAEDHLYRERQGDLLRLYHSLGIKPAAFRPSGLSSLRSWLPALNRHPLLLVHNTYTTEEDWAFAAAAGQPLYACLCPNANLYIENRLPDIAALQRQGIPIALGTDSLASNHSLSILAEIKTLQQRLPALSVQTLLHWATAGGAKALQLDDRLGSFEKGKQPGVLLISGEGRLSPGSTAERIS</sequence>
<dbReference type="InterPro" id="IPR050287">
    <property type="entry name" value="MTA/SAH_deaminase"/>
</dbReference>
<evidence type="ECO:0000313" key="3">
    <source>
        <dbReference type="EMBL" id="GAA4301099.1"/>
    </source>
</evidence>
<dbReference type="SUPFAM" id="SSF51556">
    <property type="entry name" value="Metallo-dependent hydrolases"/>
    <property type="match status" value="1"/>
</dbReference>
<comment type="caution">
    <text evidence="3">The sequence shown here is derived from an EMBL/GenBank/DDBJ whole genome shotgun (WGS) entry which is preliminary data.</text>
</comment>
<dbReference type="InterPro" id="IPR006680">
    <property type="entry name" value="Amidohydro-rel"/>
</dbReference>
<dbReference type="Gene3D" id="3.20.20.140">
    <property type="entry name" value="Metal-dependent hydrolases"/>
    <property type="match status" value="1"/>
</dbReference>
<dbReference type="PANTHER" id="PTHR43794">
    <property type="entry name" value="AMINOHYDROLASE SSNA-RELATED"/>
    <property type="match status" value="1"/>
</dbReference>
<dbReference type="PANTHER" id="PTHR43794:SF11">
    <property type="entry name" value="AMIDOHYDROLASE-RELATED DOMAIN-CONTAINING PROTEIN"/>
    <property type="match status" value="1"/>
</dbReference>
<dbReference type="InterPro" id="IPR032466">
    <property type="entry name" value="Metal_Hydrolase"/>
</dbReference>
<reference evidence="4" key="1">
    <citation type="journal article" date="2019" name="Int. J. Syst. Evol. Microbiol.">
        <title>The Global Catalogue of Microorganisms (GCM) 10K type strain sequencing project: providing services to taxonomists for standard genome sequencing and annotation.</title>
        <authorList>
            <consortium name="The Broad Institute Genomics Platform"/>
            <consortium name="The Broad Institute Genome Sequencing Center for Infectious Disease"/>
            <person name="Wu L."/>
            <person name="Ma J."/>
        </authorList>
    </citation>
    <scope>NUCLEOTIDE SEQUENCE [LARGE SCALE GENOMIC DNA]</scope>
    <source>
        <strain evidence="4">JCM 17664</strain>
    </source>
</reference>
<dbReference type="RefSeq" id="WP_344974067.1">
    <property type="nucleotide sequence ID" value="NZ_BAABFN010000001.1"/>
</dbReference>
<accession>A0ABP8FDC9</accession>
<evidence type="ECO:0000256" key="1">
    <source>
        <dbReference type="ARBA" id="ARBA00022801"/>
    </source>
</evidence>
<gene>
    <name evidence="3" type="ORF">GCM10023143_02600</name>
</gene>
<protein>
    <submittedName>
        <fullName evidence="3">Amidohydrolase family protein</fullName>
    </submittedName>
</protein>
<dbReference type="EMBL" id="BAABFN010000001">
    <property type="protein sequence ID" value="GAA4301099.1"/>
    <property type="molecule type" value="Genomic_DNA"/>
</dbReference>
<keyword evidence="1" id="KW-0378">Hydrolase</keyword>
<keyword evidence="4" id="KW-1185">Reference proteome</keyword>
<evidence type="ECO:0000313" key="4">
    <source>
        <dbReference type="Proteomes" id="UP001501207"/>
    </source>
</evidence>
<dbReference type="Proteomes" id="UP001501207">
    <property type="component" value="Unassembled WGS sequence"/>
</dbReference>
<name>A0ABP8FDC9_9BACT</name>
<proteinExistence type="predicted"/>
<evidence type="ECO:0000259" key="2">
    <source>
        <dbReference type="Pfam" id="PF01979"/>
    </source>
</evidence>
<dbReference type="Pfam" id="PF01979">
    <property type="entry name" value="Amidohydro_1"/>
    <property type="match status" value="1"/>
</dbReference>